<gene>
    <name evidence="1" type="ORF">SAMD00023353_3000480</name>
</gene>
<dbReference type="EMBL" id="DF977475">
    <property type="protein sequence ID" value="GAW26392.1"/>
    <property type="molecule type" value="Genomic_DNA"/>
</dbReference>
<evidence type="ECO:0000313" key="2">
    <source>
        <dbReference type="Proteomes" id="UP000054516"/>
    </source>
</evidence>
<dbReference type="Proteomes" id="UP000054516">
    <property type="component" value="Unassembled WGS sequence"/>
</dbReference>
<protein>
    <submittedName>
        <fullName evidence="1">Uncharacterized protein</fullName>
    </submittedName>
</protein>
<evidence type="ECO:0000313" key="1">
    <source>
        <dbReference type="EMBL" id="GAW26392.1"/>
    </source>
</evidence>
<keyword evidence="2" id="KW-1185">Reference proteome</keyword>
<organism evidence="1">
    <name type="scientific">Rosellinia necatrix</name>
    <name type="common">White root-rot fungus</name>
    <dbReference type="NCBI Taxonomy" id="77044"/>
    <lineage>
        <taxon>Eukaryota</taxon>
        <taxon>Fungi</taxon>
        <taxon>Dikarya</taxon>
        <taxon>Ascomycota</taxon>
        <taxon>Pezizomycotina</taxon>
        <taxon>Sordariomycetes</taxon>
        <taxon>Xylariomycetidae</taxon>
        <taxon>Xylariales</taxon>
        <taxon>Xylariaceae</taxon>
        <taxon>Rosellinia</taxon>
    </lineage>
</organism>
<reference evidence="1" key="1">
    <citation type="submission" date="2016-03" db="EMBL/GenBank/DDBJ databases">
        <title>Draft genome sequence of Rosellinia necatrix.</title>
        <authorList>
            <person name="Kanematsu S."/>
        </authorList>
    </citation>
    <scope>NUCLEOTIDE SEQUENCE [LARGE SCALE GENOMIC DNA]</scope>
    <source>
        <strain evidence="1">W97</strain>
    </source>
</reference>
<dbReference type="AlphaFoldDB" id="A0A1S8A8U3"/>
<accession>A0A1S8A8U3</accession>
<sequence length="105" mass="11658">MPAQGHMLTPRDGRETIFLKDRKANCRCVRAYRIPLFRMAYDALEMRSHGGWFTAPPSDPKRGAPMITLNNGYLRNIVTMAASSRAADTDLGGLVSGAIYRTADR</sequence>
<proteinExistence type="predicted"/>
<name>A0A1S8A8U3_ROSNE</name>